<reference evidence="1 2" key="1">
    <citation type="submission" date="2017-06" db="EMBL/GenBank/DDBJ databases">
        <authorList>
            <person name="Kim H.J."/>
            <person name="Triplett B.A."/>
        </authorList>
    </citation>
    <scope>NUCLEOTIDE SEQUENCE [LARGE SCALE GENOMIC DNA]</scope>
    <source>
        <strain evidence="1 2">DSM 18704</strain>
    </source>
</reference>
<gene>
    <name evidence="1" type="ORF">SAMN05421770_102577</name>
</gene>
<protein>
    <submittedName>
        <fullName evidence="1">Uncharacterized protein</fullName>
    </submittedName>
</protein>
<organism evidence="1 2">
    <name type="scientific">Granulicella rosea</name>
    <dbReference type="NCBI Taxonomy" id="474952"/>
    <lineage>
        <taxon>Bacteria</taxon>
        <taxon>Pseudomonadati</taxon>
        <taxon>Acidobacteriota</taxon>
        <taxon>Terriglobia</taxon>
        <taxon>Terriglobales</taxon>
        <taxon>Acidobacteriaceae</taxon>
        <taxon>Granulicella</taxon>
    </lineage>
</organism>
<keyword evidence="2" id="KW-1185">Reference proteome</keyword>
<proteinExistence type="predicted"/>
<evidence type="ECO:0000313" key="1">
    <source>
        <dbReference type="EMBL" id="SNS85116.1"/>
    </source>
</evidence>
<sequence>MMADKSDTYMKYNLAEPAVFRNTFPAYAALGDSQIAKLVAQPVNQAQTPDPSFFQNSTYPLLTREAALSNQASTADAQTTAANAFCAKHPGTPAEYR</sequence>
<dbReference type="Proteomes" id="UP000198356">
    <property type="component" value="Unassembled WGS sequence"/>
</dbReference>
<dbReference type="EMBL" id="FZOU01000002">
    <property type="protein sequence ID" value="SNS85116.1"/>
    <property type="molecule type" value="Genomic_DNA"/>
</dbReference>
<evidence type="ECO:0000313" key="2">
    <source>
        <dbReference type="Proteomes" id="UP000198356"/>
    </source>
</evidence>
<name>A0A239HUU5_9BACT</name>
<dbReference type="AlphaFoldDB" id="A0A239HUU5"/>
<accession>A0A239HUU5</accession>